<evidence type="ECO:0000259" key="10">
    <source>
        <dbReference type="SMART" id="SM00836"/>
    </source>
</evidence>
<dbReference type="PRINTS" id="PR01038">
    <property type="entry name" value="TRNASYNTHARG"/>
</dbReference>
<dbReference type="InterPro" id="IPR014729">
    <property type="entry name" value="Rossmann-like_a/b/a_fold"/>
</dbReference>
<name>A0ABY4PA93_9LACO</name>
<dbReference type="CDD" id="cd07956">
    <property type="entry name" value="Anticodon_Ia_Arg"/>
    <property type="match status" value="1"/>
</dbReference>
<evidence type="ECO:0000256" key="1">
    <source>
        <dbReference type="ARBA" id="ARBA00005594"/>
    </source>
</evidence>
<dbReference type="PANTHER" id="PTHR11956:SF5">
    <property type="entry name" value="ARGININE--TRNA LIGASE, CYTOPLASMIC"/>
    <property type="match status" value="1"/>
</dbReference>
<keyword evidence="6 8" id="KW-0030">Aminoacyl-tRNA synthetase</keyword>
<dbReference type="InterPro" id="IPR001278">
    <property type="entry name" value="Arg-tRNA-ligase"/>
</dbReference>
<evidence type="ECO:0000256" key="3">
    <source>
        <dbReference type="ARBA" id="ARBA00022741"/>
    </source>
</evidence>
<comment type="subunit">
    <text evidence="8">Monomer.</text>
</comment>
<evidence type="ECO:0000256" key="6">
    <source>
        <dbReference type="ARBA" id="ARBA00023146"/>
    </source>
</evidence>
<dbReference type="InterPro" id="IPR036695">
    <property type="entry name" value="Arg-tRNA-synth_N_sf"/>
</dbReference>
<dbReference type="Pfam" id="PF00750">
    <property type="entry name" value="tRNA-synt_1d"/>
    <property type="match status" value="1"/>
</dbReference>
<evidence type="ECO:0000313" key="12">
    <source>
        <dbReference type="EMBL" id="UQS82624.1"/>
    </source>
</evidence>
<dbReference type="NCBIfam" id="TIGR00456">
    <property type="entry name" value="argS"/>
    <property type="match status" value="1"/>
</dbReference>
<dbReference type="Gene3D" id="3.30.1360.70">
    <property type="entry name" value="Arginyl tRNA synthetase N-terminal domain"/>
    <property type="match status" value="1"/>
</dbReference>
<comment type="catalytic activity">
    <reaction evidence="7 8">
        <text>tRNA(Arg) + L-arginine + ATP = L-arginyl-tRNA(Arg) + AMP + diphosphate</text>
        <dbReference type="Rhea" id="RHEA:20301"/>
        <dbReference type="Rhea" id="RHEA-COMP:9658"/>
        <dbReference type="Rhea" id="RHEA-COMP:9673"/>
        <dbReference type="ChEBI" id="CHEBI:30616"/>
        <dbReference type="ChEBI" id="CHEBI:32682"/>
        <dbReference type="ChEBI" id="CHEBI:33019"/>
        <dbReference type="ChEBI" id="CHEBI:78442"/>
        <dbReference type="ChEBI" id="CHEBI:78513"/>
        <dbReference type="ChEBI" id="CHEBI:456215"/>
        <dbReference type="EC" id="6.1.1.19"/>
    </reaction>
</comment>
<protein>
    <recommendedName>
        <fullName evidence="8">Arginine--tRNA ligase</fullName>
        <ecNumber evidence="8">6.1.1.19</ecNumber>
    </recommendedName>
    <alternativeName>
        <fullName evidence="8">Arginyl-tRNA synthetase</fullName>
        <shortName evidence="8">ArgRS</shortName>
    </alternativeName>
</protein>
<keyword evidence="8" id="KW-0963">Cytoplasm</keyword>
<keyword evidence="2 8" id="KW-0436">Ligase</keyword>
<evidence type="ECO:0000256" key="5">
    <source>
        <dbReference type="ARBA" id="ARBA00022917"/>
    </source>
</evidence>
<dbReference type="RefSeq" id="WP_249514902.1">
    <property type="nucleotide sequence ID" value="NZ_CP093366.1"/>
</dbReference>
<evidence type="ECO:0000256" key="7">
    <source>
        <dbReference type="ARBA" id="ARBA00049339"/>
    </source>
</evidence>
<dbReference type="Gene3D" id="3.40.50.620">
    <property type="entry name" value="HUPs"/>
    <property type="match status" value="1"/>
</dbReference>
<evidence type="ECO:0000259" key="11">
    <source>
        <dbReference type="SMART" id="SM01016"/>
    </source>
</evidence>
<dbReference type="SUPFAM" id="SSF47323">
    <property type="entry name" value="Anticodon-binding domain of a subclass of class I aminoacyl-tRNA synthetases"/>
    <property type="match status" value="1"/>
</dbReference>
<dbReference type="SUPFAM" id="SSF55190">
    <property type="entry name" value="Arginyl-tRNA synthetase (ArgRS), N-terminal 'additional' domain"/>
    <property type="match status" value="1"/>
</dbReference>
<accession>A0ABY4PA93</accession>
<dbReference type="InterPro" id="IPR005148">
    <property type="entry name" value="Arg-tRNA-synth_N"/>
</dbReference>
<feature type="domain" description="Arginyl tRNA synthetase N-terminal" evidence="11">
    <location>
        <begin position="4"/>
        <end position="88"/>
    </location>
</feature>
<reference evidence="12" key="1">
    <citation type="journal article" date="2022" name="Int. J. Syst. Evol. Microbiol.">
        <title>Apilactobacillus apisilvae sp. nov., Nicolia spurrieriana gen. nov. sp. nov., Bombilactobacillus folatiphilus sp. nov. and Bombilactobacillus thymidiniphilus sp. nov., four new lactic acid bacterial isolates from stingless bees Tetragonula carbonaria and Austroplebeia australis.</title>
        <authorList>
            <person name="Oliphant S.A."/>
            <person name="Watson-Haigh N.S."/>
            <person name="Sumby K.M."/>
            <person name="Gardner J."/>
            <person name="Groom S."/>
            <person name="Jiranek V."/>
        </authorList>
    </citation>
    <scope>NUCLEOTIDE SEQUENCE</scope>
    <source>
        <strain evidence="12">SG4_D2</strain>
    </source>
</reference>
<proteinExistence type="inferred from homology"/>
<keyword evidence="5 8" id="KW-0648">Protein biosynthesis</keyword>
<feature type="domain" description="DALR anticodon binding" evidence="10">
    <location>
        <begin position="453"/>
        <end position="567"/>
    </location>
</feature>
<dbReference type="Gene3D" id="1.10.730.10">
    <property type="entry name" value="Isoleucyl-tRNA Synthetase, Domain 1"/>
    <property type="match status" value="1"/>
</dbReference>
<sequence>MDIQQAKVAVQTALQPVLTDLGLTAEQILSLIEVPKNSQMGDFAFPTFQLAKQLHQAPVQIAQNLVEQLDASAFAKVEAQGPYINFFLQRFDVAQTTIQTILMQQQDYGSTTQGQRRTMVLDMSSPNIAKPMSMGHLRSTVIGNSLANILAKLGYQPVKINHLGDWGTQFGKLMVAYKKWGSEAEVKADPITNLQKYYVKFHQLDKEHPELDDEAREWFKKLENGDSEATHLWEWFRTESLKAFTKVYDELGINFDSYKGEAFYNDKMDAVVQELADKGLLETSQGAKIVDLGEQLPPAMIKKSDGATLYITRDLAAAIYRKQTYDFDKAFYVVGSEQSVHFAQLKAVLTKLGYTWANDIEHIRFGLITSGGKKLSTRAGRVILLEDVLHDSVELAQQQIALKNPNLKNKEQVAHDVGVGAVIFHDLKNNRTDNFDFQLEEVVRFEGETGPYVQYTHARAMSILRKANYQGQVAAFDAATLDDNAWNIVMNLAHFPEIIQQAARQKEPSLIAKYALKLAKSFNHYYAHTKILVEDDQLASRLNLVQAVAIVLTEALALLGVQAPDEM</sequence>
<dbReference type="SMART" id="SM01016">
    <property type="entry name" value="Arg_tRNA_synt_N"/>
    <property type="match status" value="1"/>
</dbReference>
<dbReference type="GO" id="GO:0004814">
    <property type="term" value="F:arginine-tRNA ligase activity"/>
    <property type="evidence" value="ECO:0007669"/>
    <property type="project" value="UniProtKB-EC"/>
</dbReference>
<dbReference type="CDD" id="cd00671">
    <property type="entry name" value="ArgRS_core"/>
    <property type="match status" value="1"/>
</dbReference>
<keyword evidence="3 8" id="KW-0547">Nucleotide-binding</keyword>
<dbReference type="EC" id="6.1.1.19" evidence="8"/>
<evidence type="ECO:0000256" key="2">
    <source>
        <dbReference type="ARBA" id="ARBA00022598"/>
    </source>
</evidence>
<dbReference type="InterPro" id="IPR035684">
    <property type="entry name" value="ArgRS_core"/>
</dbReference>
<dbReference type="SUPFAM" id="SSF52374">
    <property type="entry name" value="Nucleotidylyl transferase"/>
    <property type="match status" value="1"/>
</dbReference>
<dbReference type="EMBL" id="CP093366">
    <property type="protein sequence ID" value="UQS82624.1"/>
    <property type="molecule type" value="Genomic_DNA"/>
</dbReference>
<evidence type="ECO:0000256" key="9">
    <source>
        <dbReference type="RuleBase" id="RU363038"/>
    </source>
</evidence>
<dbReference type="InterPro" id="IPR009080">
    <property type="entry name" value="tRNAsynth_Ia_anticodon-bd"/>
</dbReference>
<evidence type="ECO:0000256" key="8">
    <source>
        <dbReference type="HAMAP-Rule" id="MF_00123"/>
    </source>
</evidence>
<dbReference type="Proteomes" id="UP000831495">
    <property type="component" value="Chromosome"/>
</dbReference>
<dbReference type="HAMAP" id="MF_00123">
    <property type="entry name" value="Arg_tRNA_synth"/>
    <property type="match status" value="1"/>
</dbReference>
<evidence type="ECO:0000256" key="4">
    <source>
        <dbReference type="ARBA" id="ARBA00022840"/>
    </source>
</evidence>
<dbReference type="PANTHER" id="PTHR11956">
    <property type="entry name" value="ARGINYL-TRNA SYNTHETASE"/>
    <property type="match status" value="1"/>
</dbReference>
<keyword evidence="13" id="KW-1185">Reference proteome</keyword>
<comment type="similarity">
    <text evidence="1 8 9">Belongs to the class-I aminoacyl-tRNA synthetase family.</text>
</comment>
<organism evidence="12 13">
    <name type="scientific">Bombilactobacillus folatiphilus</name>
    <dbReference type="NCBI Taxonomy" id="2923362"/>
    <lineage>
        <taxon>Bacteria</taxon>
        <taxon>Bacillati</taxon>
        <taxon>Bacillota</taxon>
        <taxon>Bacilli</taxon>
        <taxon>Lactobacillales</taxon>
        <taxon>Lactobacillaceae</taxon>
        <taxon>Bombilactobacillus</taxon>
    </lineage>
</organism>
<dbReference type="SMART" id="SM00836">
    <property type="entry name" value="DALR_1"/>
    <property type="match status" value="1"/>
</dbReference>
<keyword evidence="4 8" id="KW-0067">ATP-binding</keyword>
<dbReference type="Pfam" id="PF03485">
    <property type="entry name" value="Arg_tRNA_synt_N"/>
    <property type="match status" value="1"/>
</dbReference>
<evidence type="ECO:0000313" key="13">
    <source>
        <dbReference type="Proteomes" id="UP000831495"/>
    </source>
</evidence>
<comment type="subcellular location">
    <subcellularLocation>
        <location evidence="8">Cytoplasm</location>
    </subcellularLocation>
</comment>
<dbReference type="InterPro" id="IPR008909">
    <property type="entry name" value="DALR_anticod-bd"/>
</dbReference>
<feature type="short sequence motif" description="'HIGH' region" evidence="8">
    <location>
        <begin position="126"/>
        <end position="136"/>
    </location>
</feature>
<dbReference type="Pfam" id="PF05746">
    <property type="entry name" value="DALR_1"/>
    <property type="match status" value="1"/>
</dbReference>
<gene>
    <name evidence="8 12" type="primary">argS</name>
    <name evidence="12" type="ORF">MOO45_02975</name>
</gene>